<keyword evidence="4 6" id="KW-0560">Oxidoreductase</keyword>
<evidence type="ECO:0000256" key="3">
    <source>
        <dbReference type="ARBA" id="ARBA00022827"/>
    </source>
</evidence>
<dbReference type="InterPro" id="IPR017905">
    <property type="entry name" value="ERV/ALR_sulphydryl_oxidase"/>
</dbReference>
<evidence type="ECO:0000256" key="6">
    <source>
        <dbReference type="RuleBase" id="RU371123"/>
    </source>
</evidence>
<evidence type="ECO:0000256" key="1">
    <source>
        <dbReference type="ARBA" id="ARBA00001974"/>
    </source>
</evidence>
<evidence type="ECO:0000256" key="4">
    <source>
        <dbReference type="ARBA" id="ARBA00023002"/>
    </source>
</evidence>
<dbReference type="GO" id="GO:0050660">
    <property type="term" value="F:flavin adenine dinucleotide binding"/>
    <property type="evidence" value="ECO:0007669"/>
    <property type="project" value="TreeGrafter"/>
</dbReference>
<dbReference type="STRING" id="7375.A0A0L0BXF9"/>
<keyword evidence="5" id="KW-1015">Disulfide bond</keyword>
<feature type="non-terminal residue" evidence="9">
    <location>
        <position position="200"/>
    </location>
</feature>
<organism evidence="9 10">
    <name type="scientific">Lucilia cuprina</name>
    <name type="common">Green bottle fly</name>
    <name type="synonym">Australian sheep blowfly</name>
    <dbReference type="NCBI Taxonomy" id="7375"/>
    <lineage>
        <taxon>Eukaryota</taxon>
        <taxon>Metazoa</taxon>
        <taxon>Ecdysozoa</taxon>
        <taxon>Arthropoda</taxon>
        <taxon>Hexapoda</taxon>
        <taxon>Insecta</taxon>
        <taxon>Pterygota</taxon>
        <taxon>Neoptera</taxon>
        <taxon>Endopterygota</taxon>
        <taxon>Diptera</taxon>
        <taxon>Brachycera</taxon>
        <taxon>Muscomorpha</taxon>
        <taxon>Oestroidea</taxon>
        <taxon>Calliphoridae</taxon>
        <taxon>Luciliinae</taxon>
        <taxon>Lucilia</taxon>
    </lineage>
</organism>
<dbReference type="InterPro" id="IPR036774">
    <property type="entry name" value="ERV/ALR_sulphydryl_oxid_sf"/>
</dbReference>
<comment type="catalytic activity">
    <reaction evidence="6">
        <text>2 R'C(R)SH + O2 = R'C(R)S-S(R)CR' + H2O2</text>
        <dbReference type="Rhea" id="RHEA:17357"/>
        <dbReference type="ChEBI" id="CHEBI:15379"/>
        <dbReference type="ChEBI" id="CHEBI:16240"/>
        <dbReference type="ChEBI" id="CHEBI:16520"/>
        <dbReference type="ChEBI" id="CHEBI:17412"/>
        <dbReference type="EC" id="1.8.3.2"/>
    </reaction>
</comment>
<evidence type="ECO:0000259" key="8">
    <source>
        <dbReference type="PROSITE" id="PS51324"/>
    </source>
</evidence>
<feature type="domain" description="ERV/ALR sulfhydryl oxidase" evidence="8">
    <location>
        <begin position="165"/>
        <end position="200"/>
    </location>
</feature>
<dbReference type="PANTHER" id="PTHR12645:SF1">
    <property type="entry name" value="FAD-LINKED SULFHYDRYL OXIDASE ERV2"/>
    <property type="match status" value="1"/>
</dbReference>
<keyword evidence="2 6" id="KW-0285">Flavoprotein</keyword>
<evidence type="ECO:0000313" key="10">
    <source>
        <dbReference type="Proteomes" id="UP000037069"/>
    </source>
</evidence>
<feature type="compositionally biased region" description="Low complexity" evidence="7">
    <location>
        <begin position="133"/>
        <end position="142"/>
    </location>
</feature>
<proteinExistence type="predicted"/>
<evidence type="ECO:0000256" key="2">
    <source>
        <dbReference type="ARBA" id="ARBA00022630"/>
    </source>
</evidence>
<dbReference type="SUPFAM" id="SSF69000">
    <property type="entry name" value="FAD-dependent thiol oxidase"/>
    <property type="match status" value="1"/>
</dbReference>
<name>A0A0L0BXF9_LUCCU</name>
<comment type="caution">
    <text evidence="9">The sequence shown here is derived from an EMBL/GenBank/DDBJ whole genome shotgun (WGS) entry which is preliminary data.</text>
</comment>
<dbReference type="EMBL" id="JRES01001188">
    <property type="protein sequence ID" value="KNC24695.1"/>
    <property type="molecule type" value="Genomic_DNA"/>
</dbReference>
<dbReference type="EC" id="1.8.3.2" evidence="6"/>
<feature type="region of interest" description="Disordered" evidence="7">
    <location>
        <begin position="29"/>
        <end position="162"/>
    </location>
</feature>
<dbReference type="GO" id="GO:0005739">
    <property type="term" value="C:mitochondrion"/>
    <property type="evidence" value="ECO:0007669"/>
    <property type="project" value="TreeGrafter"/>
</dbReference>
<protein>
    <recommendedName>
        <fullName evidence="6">Sulfhydryl oxidase</fullName>
        <ecNumber evidence="6">1.8.3.2</ecNumber>
    </recommendedName>
</protein>
<dbReference type="Proteomes" id="UP000037069">
    <property type="component" value="Unassembled WGS sequence"/>
</dbReference>
<accession>A0A0L0BXF9</accession>
<dbReference type="InterPro" id="IPR039799">
    <property type="entry name" value="ALR/ERV"/>
</dbReference>
<evidence type="ECO:0000256" key="7">
    <source>
        <dbReference type="SAM" id="MobiDB-lite"/>
    </source>
</evidence>
<gene>
    <name evidence="9" type="ORF">FF38_13066</name>
</gene>
<evidence type="ECO:0000313" key="9">
    <source>
        <dbReference type="EMBL" id="KNC24695.1"/>
    </source>
</evidence>
<sequence>MARKPIASIALIVLVVFFLFTTRRYTQHSDALSRYNPQSPESEMDGSGSEKSNMHEQIDHSQTDHSQMDHSGMDSTEMEKMHEEADMERMHEEMENSGDHKHENSDKTSEKMDKAHMKGDKDEKNVQNKASDSKSQSKTTSKVSDDIPDMEELSKGKPIMAKMPNQTIRAQVGNAGWKLLHTILAQYPEEPSEEDQQTLG</sequence>
<dbReference type="PROSITE" id="PS51324">
    <property type="entry name" value="ERV_ALR"/>
    <property type="match status" value="1"/>
</dbReference>
<dbReference type="AlphaFoldDB" id="A0A0L0BXF9"/>
<dbReference type="PANTHER" id="PTHR12645">
    <property type="entry name" value="ALR/ERV"/>
    <property type="match status" value="1"/>
</dbReference>
<dbReference type="GO" id="GO:0016971">
    <property type="term" value="F:flavin-dependent sulfhydryl oxidase activity"/>
    <property type="evidence" value="ECO:0007669"/>
    <property type="project" value="InterPro"/>
</dbReference>
<dbReference type="Gene3D" id="1.20.120.310">
    <property type="entry name" value="ERV/ALR sulfhydryl oxidase domain"/>
    <property type="match status" value="1"/>
</dbReference>
<reference evidence="9 10" key="1">
    <citation type="journal article" date="2015" name="Nat. Commun.">
        <title>Lucilia cuprina genome unlocks parasitic fly biology to underpin future interventions.</title>
        <authorList>
            <person name="Anstead C.A."/>
            <person name="Korhonen P.K."/>
            <person name="Young N.D."/>
            <person name="Hall R.S."/>
            <person name="Jex A.R."/>
            <person name="Murali S.C."/>
            <person name="Hughes D.S."/>
            <person name="Lee S.F."/>
            <person name="Perry T."/>
            <person name="Stroehlein A.J."/>
            <person name="Ansell B.R."/>
            <person name="Breugelmans B."/>
            <person name="Hofmann A."/>
            <person name="Qu J."/>
            <person name="Dugan S."/>
            <person name="Lee S.L."/>
            <person name="Chao H."/>
            <person name="Dinh H."/>
            <person name="Han Y."/>
            <person name="Doddapaneni H.V."/>
            <person name="Worley K.C."/>
            <person name="Muzny D.M."/>
            <person name="Ioannidis P."/>
            <person name="Waterhouse R.M."/>
            <person name="Zdobnov E.M."/>
            <person name="James P.J."/>
            <person name="Bagnall N.H."/>
            <person name="Kotze A.C."/>
            <person name="Gibbs R.A."/>
            <person name="Richards S."/>
            <person name="Batterham P."/>
            <person name="Gasser R.B."/>
        </authorList>
    </citation>
    <scope>NUCLEOTIDE SEQUENCE [LARGE SCALE GENOMIC DNA]</scope>
    <source>
        <strain evidence="9 10">LS</strain>
        <tissue evidence="9">Full body</tissue>
    </source>
</reference>
<keyword evidence="3 6" id="KW-0274">FAD</keyword>
<evidence type="ECO:0000256" key="5">
    <source>
        <dbReference type="ARBA" id="ARBA00023157"/>
    </source>
</evidence>
<feature type="compositionally biased region" description="Basic and acidic residues" evidence="7">
    <location>
        <begin position="52"/>
        <end position="126"/>
    </location>
</feature>
<comment type="cofactor">
    <cofactor evidence="1 6">
        <name>FAD</name>
        <dbReference type="ChEBI" id="CHEBI:57692"/>
    </cofactor>
</comment>
<keyword evidence="10" id="KW-1185">Reference proteome</keyword>